<name>A0A1M5J5I0_9HYPH</name>
<gene>
    <name evidence="1" type="ORF">SAMN02745157_4102</name>
</gene>
<proteinExistence type="predicted"/>
<dbReference type="InterPro" id="IPR043137">
    <property type="entry name" value="GGT_ssub_C"/>
</dbReference>
<organism evidence="1 2">
    <name type="scientific">Kaistia soli DSM 19436</name>
    <dbReference type="NCBI Taxonomy" id="1122133"/>
    <lineage>
        <taxon>Bacteria</taxon>
        <taxon>Pseudomonadati</taxon>
        <taxon>Pseudomonadota</taxon>
        <taxon>Alphaproteobacteria</taxon>
        <taxon>Hyphomicrobiales</taxon>
        <taxon>Kaistiaceae</taxon>
        <taxon>Kaistia</taxon>
    </lineage>
</organism>
<dbReference type="InterPro" id="IPR052896">
    <property type="entry name" value="GGT-like_enzyme"/>
</dbReference>
<protein>
    <submittedName>
        <fullName evidence="1">Gamma-glutamyltranspeptidase / glutathione hydrolase</fullName>
    </submittedName>
</protein>
<dbReference type="PRINTS" id="PR01210">
    <property type="entry name" value="GGTRANSPTASE"/>
</dbReference>
<keyword evidence="1" id="KW-0378">Hydrolase</keyword>
<dbReference type="OrthoDB" id="9781342at2"/>
<dbReference type="PANTHER" id="PTHR43881">
    <property type="entry name" value="GAMMA-GLUTAMYLTRANSPEPTIDASE (AFU_ORTHOLOGUE AFUA_4G13580)"/>
    <property type="match status" value="1"/>
</dbReference>
<accession>A0A1M5J5I0</accession>
<dbReference type="GO" id="GO:0016787">
    <property type="term" value="F:hydrolase activity"/>
    <property type="evidence" value="ECO:0007669"/>
    <property type="project" value="UniProtKB-KW"/>
</dbReference>
<dbReference type="SUPFAM" id="SSF56235">
    <property type="entry name" value="N-terminal nucleophile aminohydrolases (Ntn hydrolases)"/>
    <property type="match status" value="1"/>
</dbReference>
<dbReference type="RefSeq" id="WP_073056557.1">
    <property type="nucleotide sequence ID" value="NZ_FQUP01000004.1"/>
</dbReference>
<dbReference type="EMBL" id="FQUP01000004">
    <property type="protein sequence ID" value="SHG35559.1"/>
    <property type="molecule type" value="Genomic_DNA"/>
</dbReference>
<dbReference type="InterPro" id="IPR043138">
    <property type="entry name" value="GGT_lsub"/>
</dbReference>
<dbReference type="Gene3D" id="3.60.20.40">
    <property type="match status" value="1"/>
</dbReference>
<dbReference type="Gene3D" id="1.10.246.130">
    <property type="match status" value="1"/>
</dbReference>
<dbReference type="Pfam" id="PF01019">
    <property type="entry name" value="G_glu_transpept"/>
    <property type="match status" value="1"/>
</dbReference>
<keyword evidence="2" id="KW-1185">Reference proteome</keyword>
<reference evidence="1 2" key="1">
    <citation type="submission" date="2016-11" db="EMBL/GenBank/DDBJ databases">
        <authorList>
            <person name="Jaros S."/>
            <person name="Januszkiewicz K."/>
            <person name="Wedrychowicz H."/>
        </authorList>
    </citation>
    <scope>NUCLEOTIDE SEQUENCE [LARGE SCALE GENOMIC DNA]</scope>
    <source>
        <strain evidence="1 2">DSM 19436</strain>
    </source>
</reference>
<dbReference type="Proteomes" id="UP000184485">
    <property type="component" value="Unassembled WGS sequence"/>
</dbReference>
<dbReference type="AlphaFoldDB" id="A0A1M5J5I0"/>
<dbReference type="InterPro" id="IPR029055">
    <property type="entry name" value="Ntn_hydrolases_N"/>
</dbReference>
<evidence type="ECO:0000313" key="2">
    <source>
        <dbReference type="Proteomes" id="UP000184485"/>
    </source>
</evidence>
<dbReference type="STRING" id="1122133.SAMN02745157_4102"/>
<dbReference type="PANTHER" id="PTHR43881:SF1">
    <property type="entry name" value="GAMMA-GLUTAMYLTRANSPEPTIDASE (AFU_ORTHOLOGUE AFUA_4G13580)"/>
    <property type="match status" value="1"/>
</dbReference>
<sequence length="531" mass="55550">MKTERDFVKTGASTAVGAEGMVATSHPAATLAAIEILRAGGNAVDAALAAVAVQCVVDPLMTGIGGDCFALYSAKGGLPIALNGSGRAAKAADPAWFKAQGITEIGDRSVHAVTVPGAVDAWCRLSEDYGSLPLATVLKAAIAAADNGYRVTPRVAHDWAANVGRLSHDAAAMQRFLVEGRAPRAGERMENPALAASLRAIGAEGRAAFYEGAVAEEIVALLAARGGLLTMEDFAAQTSNYLSPISASYRGYRLHECPPNGQGITALIILRILEGFDLSDVALDEAGRVHLFAEATKAAYRLRDAMIGDPDVTPVDVEALLSEATIAPLRAAIRADRASTPLPPTDETPHKDTVYLTVVDRDRNAISLINSIFWAFGSGHYAPQSGVVLQNRGASFRVTEGHPNTIGPRKRPMHTIIPGMLTRDDRLVMSFGVMGGQYQAAGHAHFVSEVVDRGKALQAASDAPRSFAFDGVLSLESTFDPAVAETLAGYGHTVDVSDAPIGGCQAIAVDDETGALFGATDHRKDGIALGY</sequence>
<evidence type="ECO:0000313" key="1">
    <source>
        <dbReference type="EMBL" id="SHG35559.1"/>
    </source>
</evidence>